<dbReference type="InterPro" id="IPR010845">
    <property type="entry name" value="FlaF"/>
</dbReference>
<name>A0A3P5WLY4_9RHOB</name>
<reference evidence="1 2" key="1">
    <citation type="submission" date="2018-11" db="EMBL/GenBank/DDBJ databases">
        <authorList>
            <person name="Criscuolo A."/>
        </authorList>
    </citation>
    <scope>NUCLEOTIDE SEQUENCE [LARGE SCALE GENOMIC DNA]</scope>
    <source>
        <strain evidence="1">ACIP111625</strain>
    </source>
</reference>
<dbReference type="Proteomes" id="UP000277498">
    <property type="component" value="Unassembled WGS sequence"/>
</dbReference>
<evidence type="ECO:0000313" key="2">
    <source>
        <dbReference type="Proteomes" id="UP000277498"/>
    </source>
</evidence>
<proteinExistence type="predicted"/>
<gene>
    <name evidence="1" type="ORF">XINFAN_00445</name>
</gene>
<keyword evidence="1" id="KW-0969">Cilium</keyword>
<dbReference type="NCBIfam" id="NF009435">
    <property type="entry name" value="PRK12794.1"/>
    <property type="match status" value="1"/>
</dbReference>
<keyword evidence="1" id="KW-0966">Cell projection</keyword>
<organism evidence="1 2">
    <name type="scientific">Pseudogemmobacter humi</name>
    <dbReference type="NCBI Taxonomy" id="2483812"/>
    <lineage>
        <taxon>Bacteria</taxon>
        <taxon>Pseudomonadati</taxon>
        <taxon>Pseudomonadota</taxon>
        <taxon>Alphaproteobacteria</taxon>
        <taxon>Rhodobacterales</taxon>
        <taxon>Paracoccaceae</taxon>
        <taxon>Pseudogemmobacter</taxon>
    </lineage>
</organism>
<dbReference type="AlphaFoldDB" id="A0A3P5WLY4"/>
<dbReference type="RefSeq" id="WP_124084877.1">
    <property type="nucleotide sequence ID" value="NZ_UXAW01000033.1"/>
</dbReference>
<accession>A0A3P5WLY4</accession>
<dbReference type="Pfam" id="PF07309">
    <property type="entry name" value="FlaF"/>
    <property type="match status" value="1"/>
</dbReference>
<keyword evidence="2" id="KW-1185">Reference proteome</keyword>
<dbReference type="GO" id="GO:0044781">
    <property type="term" value="P:bacterial-type flagellum organization"/>
    <property type="evidence" value="ECO:0007669"/>
    <property type="project" value="InterPro"/>
</dbReference>
<dbReference type="EMBL" id="UXAW01000033">
    <property type="protein sequence ID" value="VDC20350.1"/>
    <property type="molecule type" value="Genomic_DNA"/>
</dbReference>
<keyword evidence="1" id="KW-0282">Flagellum</keyword>
<protein>
    <submittedName>
        <fullName evidence="1">Flagellar biosynthesis regulatory protein FlaF</fullName>
    </submittedName>
</protein>
<evidence type="ECO:0000313" key="1">
    <source>
        <dbReference type="EMBL" id="VDC20350.1"/>
    </source>
</evidence>
<dbReference type="OrthoDB" id="9808944at2"/>
<sequence>MTHHSSIAYARPAAPIRTARAAEYEVIARITQQLVAANARRDQDFTGLLEAVFRNERLWSTLAADVAEPGNGLPAALRARLFYLYRFTADHSRKIRQNAADAEVLIDINKAVLKGLRGDGAAT</sequence>